<gene>
    <name evidence="1" type="ORF">OUZ56_008576</name>
</gene>
<comment type="caution">
    <text evidence="1">The sequence shown here is derived from an EMBL/GenBank/DDBJ whole genome shotgun (WGS) entry which is preliminary data.</text>
</comment>
<keyword evidence="2" id="KW-1185">Reference proteome</keyword>
<evidence type="ECO:0000313" key="1">
    <source>
        <dbReference type="EMBL" id="KAK4023147.1"/>
    </source>
</evidence>
<organism evidence="1 2">
    <name type="scientific">Daphnia magna</name>
    <dbReference type="NCBI Taxonomy" id="35525"/>
    <lineage>
        <taxon>Eukaryota</taxon>
        <taxon>Metazoa</taxon>
        <taxon>Ecdysozoa</taxon>
        <taxon>Arthropoda</taxon>
        <taxon>Crustacea</taxon>
        <taxon>Branchiopoda</taxon>
        <taxon>Diplostraca</taxon>
        <taxon>Cladocera</taxon>
        <taxon>Anomopoda</taxon>
        <taxon>Daphniidae</taxon>
        <taxon>Daphnia</taxon>
    </lineage>
</organism>
<dbReference type="Proteomes" id="UP001234178">
    <property type="component" value="Unassembled WGS sequence"/>
</dbReference>
<protein>
    <submittedName>
        <fullName evidence="1">Uncharacterized protein</fullName>
    </submittedName>
</protein>
<accession>A0ABR0ADF0</accession>
<evidence type="ECO:0000313" key="2">
    <source>
        <dbReference type="Proteomes" id="UP001234178"/>
    </source>
</evidence>
<reference evidence="1 2" key="1">
    <citation type="journal article" date="2023" name="Nucleic Acids Res.">
        <title>The hologenome of Daphnia magna reveals possible DNA methylation and microbiome-mediated evolution of the host genome.</title>
        <authorList>
            <person name="Chaturvedi A."/>
            <person name="Li X."/>
            <person name="Dhandapani V."/>
            <person name="Marshall H."/>
            <person name="Kissane S."/>
            <person name="Cuenca-Cambronero M."/>
            <person name="Asole G."/>
            <person name="Calvet F."/>
            <person name="Ruiz-Romero M."/>
            <person name="Marangio P."/>
            <person name="Guigo R."/>
            <person name="Rago D."/>
            <person name="Mirbahai L."/>
            <person name="Eastwood N."/>
            <person name="Colbourne J.K."/>
            <person name="Zhou J."/>
            <person name="Mallon E."/>
            <person name="Orsini L."/>
        </authorList>
    </citation>
    <scope>NUCLEOTIDE SEQUENCE [LARGE SCALE GENOMIC DNA]</scope>
    <source>
        <strain evidence="1">LRV0_1</strain>
    </source>
</reference>
<name>A0ABR0ADF0_9CRUS</name>
<sequence>MTVVAFKNSWSDLIRTKKNDDLERQSRCWQEKSLEKFCTNQHCARGWLKLWPGPPSFVISPFRYDLLKKKSLPRNA</sequence>
<dbReference type="EMBL" id="JAOYFB010000037">
    <property type="protein sequence ID" value="KAK4023147.1"/>
    <property type="molecule type" value="Genomic_DNA"/>
</dbReference>
<proteinExistence type="predicted"/>